<dbReference type="EMBL" id="JAUIZM010000007">
    <property type="protein sequence ID" value="KAK1375344.1"/>
    <property type="molecule type" value="Genomic_DNA"/>
</dbReference>
<dbReference type="Proteomes" id="UP001237642">
    <property type="component" value="Unassembled WGS sequence"/>
</dbReference>
<evidence type="ECO:0000259" key="3">
    <source>
        <dbReference type="PROSITE" id="PS50966"/>
    </source>
</evidence>
<organism evidence="4 5">
    <name type="scientific">Heracleum sosnowskyi</name>
    <dbReference type="NCBI Taxonomy" id="360622"/>
    <lineage>
        <taxon>Eukaryota</taxon>
        <taxon>Viridiplantae</taxon>
        <taxon>Streptophyta</taxon>
        <taxon>Embryophyta</taxon>
        <taxon>Tracheophyta</taxon>
        <taxon>Spermatophyta</taxon>
        <taxon>Magnoliopsida</taxon>
        <taxon>eudicotyledons</taxon>
        <taxon>Gunneridae</taxon>
        <taxon>Pentapetalae</taxon>
        <taxon>asterids</taxon>
        <taxon>campanulids</taxon>
        <taxon>Apiales</taxon>
        <taxon>Apiaceae</taxon>
        <taxon>Apioideae</taxon>
        <taxon>apioid superclade</taxon>
        <taxon>Tordylieae</taxon>
        <taxon>Tordyliinae</taxon>
        <taxon>Heracleum</taxon>
    </lineage>
</organism>
<feature type="region of interest" description="Disordered" evidence="2">
    <location>
        <begin position="195"/>
        <end position="224"/>
    </location>
</feature>
<keyword evidence="5" id="KW-1185">Reference proteome</keyword>
<dbReference type="Gene3D" id="4.10.60.10">
    <property type="entry name" value="Zinc finger, CCHC-type"/>
    <property type="match status" value="1"/>
</dbReference>
<evidence type="ECO:0000313" key="4">
    <source>
        <dbReference type="EMBL" id="KAK1375344.1"/>
    </source>
</evidence>
<keyword evidence="1" id="KW-0862">Zinc</keyword>
<keyword evidence="1" id="KW-0479">Metal-binding</keyword>
<gene>
    <name evidence="4" type="ORF">POM88_031537</name>
</gene>
<dbReference type="PANTHER" id="PTHR47718:SF12">
    <property type="entry name" value="PROTEIN FAR1-RELATED SEQUENCE"/>
    <property type="match status" value="1"/>
</dbReference>
<reference evidence="4" key="1">
    <citation type="submission" date="2023-02" db="EMBL/GenBank/DDBJ databases">
        <title>Genome of toxic invasive species Heracleum sosnowskyi carries increased number of genes despite the absence of recent whole-genome duplications.</title>
        <authorList>
            <person name="Schelkunov M."/>
            <person name="Shtratnikova V."/>
            <person name="Makarenko M."/>
            <person name="Klepikova A."/>
            <person name="Omelchenko D."/>
            <person name="Novikova G."/>
            <person name="Obukhova E."/>
            <person name="Bogdanov V."/>
            <person name="Penin A."/>
            <person name="Logacheva M."/>
        </authorList>
    </citation>
    <scope>NUCLEOTIDE SEQUENCE</scope>
    <source>
        <strain evidence="4">Hsosn_3</strain>
        <tissue evidence="4">Leaf</tissue>
    </source>
</reference>
<accession>A0AAD8HYU7</accession>
<keyword evidence="1" id="KW-0863">Zinc-finger</keyword>
<dbReference type="AlphaFoldDB" id="A0AAD8HYU7"/>
<comment type="caution">
    <text evidence="4">The sequence shown here is derived from an EMBL/GenBank/DDBJ whole genome shotgun (WGS) entry which is preliminary data.</text>
</comment>
<feature type="domain" description="SWIM-type" evidence="3">
    <location>
        <begin position="11"/>
        <end position="45"/>
    </location>
</feature>
<reference evidence="4" key="2">
    <citation type="submission" date="2023-05" db="EMBL/GenBank/DDBJ databases">
        <authorList>
            <person name="Schelkunov M.I."/>
        </authorList>
    </citation>
    <scope>NUCLEOTIDE SEQUENCE</scope>
    <source>
        <strain evidence="4">Hsosn_3</strain>
        <tissue evidence="4">Leaf</tissue>
    </source>
</reference>
<dbReference type="InterPro" id="IPR007527">
    <property type="entry name" value="Znf_SWIM"/>
</dbReference>
<dbReference type="GO" id="GO:0008270">
    <property type="term" value="F:zinc ion binding"/>
    <property type="evidence" value="ECO:0007669"/>
    <property type="project" value="UniProtKB-KW"/>
</dbReference>
<evidence type="ECO:0000256" key="2">
    <source>
        <dbReference type="SAM" id="MobiDB-lite"/>
    </source>
</evidence>
<dbReference type="PROSITE" id="PS50966">
    <property type="entry name" value="ZF_SWIM"/>
    <property type="match status" value="1"/>
</dbReference>
<name>A0AAD8HYU7_9APIA</name>
<sequence length="239" mass="27362">MKDVMLKDQLFKVKVSRNHAECSCKKFVMCGILCRRAFCALTHYEVTKLPRNLVINRWSKNAENAPSSIKLLGVSDDFKRMETASLNQTKIWFSFQKSMNKARVNLDKLAYVEKTVKQLVSNLGDDSYLSKKAHIEMLMGPHPREDLTIHVPKECSNKGSGLKRLVSAREKAINNGNKQPRKCKLCNSTVHDARTCPNKNEARVDPNFDINEDRPKKKKARVDPTCYSQTMNQDCRREG</sequence>
<evidence type="ECO:0000313" key="5">
    <source>
        <dbReference type="Proteomes" id="UP001237642"/>
    </source>
</evidence>
<proteinExistence type="predicted"/>
<evidence type="ECO:0000256" key="1">
    <source>
        <dbReference type="PROSITE-ProRule" id="PRU00325"/>
    </source>
</evidence>
<protein>
    <recommendedName>
        <fullName evidence="3">SWIM-type domain-containing protein</fullName>
    </recommendedName>
</protein>
<dbReference type="PANTHER" id="PTHR47718">
    <property type="entry name" value="OS01G0519700 PROTEIN"/>
    <property type="match status" value="1"/>
</dbReference>
<feature type="compositionally biased region" description="Basic and acidic residues" evidence="2">
    <location>
        <begin position="200"/>
        <end position="215"/>
    </location>
</feature>